<accession>A0AAE7SGT0</accession>
<gene>
    <name evidence="1" type="primary">45</name>
    <name evidence="1" type="ORF">SEA_CAFASSO_45</name>
</gene>
<evidence type="ECO:0000313" key="1">
    <source>
        <dbReference type="EMBL" id="QXN74260.1"/>
    </source>
</evidence>
<sequence length="138" mass="15943">MSEQSVIDTSTGSIEETRVCGKGHHGPWKLYRNSRSSTGYKEACVTCRKEWQQAYEERRRNNTTPPQRQSYPCETDMLAEEYLALRRDGYTLTRIATFWRMDPHTLQRALARVGVESQHYAMTQTESDIMRSLASADS</sequence>
<dbReference type="Proteomes" id="UP000827554">
    <property type="component" value="Segment"/>
</dbReference>
<evidence type="ECO:0000313" key="2">
    <source>
        <dbReference type="Proteomes" id="UP000827554"/>
    </source>
</evidence>
<keyword evidence="2" id="KW-1185">Reference proteome</keyword>
<dbReference type="EMBL" id="MZ322021">
    <property type="protein sequence ID" value="QXN74260.1"/>
    <property type="molecule type" value="Genomic_DNA"/>
</dbReference>
<organism evidence="1 2">
    <name type="scientific">Gordonia phage Cafasso</name>
    <dbReference type="NCBI Taxonomy" id="2851095"/>
    <lineage>
        <taxon>Viruses</taxon>
        <taxon>Duplodnaviria</taxon>
        <taxon>Heunggongvirae</taxon>
        <taxon>Uroviricota</taxon>
        <taxon>Caudoviricetes</taxon>
        <taxon>Kruegerviridae</taxon>
        <taxon>Cafassovirus</taxon>
        <taxon>Cafassovirus cafasso</taxon>
    </lineage>
</organism>
<proteinExistence type="predicted"/>
<name>A0AAE7SGT0_9CAUD</name>
<reference evidence="1 2" key="1">
    <citation type="submission" date="2021-05" db="EMBL/GenBank/DDBJ databases">
        <authorList>
            <person name="Bhalla S."/>
            <person name="Clase K."/>
            <person name="Cornely K."/>
            <person name="Forsyth M.H."/>
            <person name="Gosselin S."/>
            <person name="Jensen A."/>
            <person name="Nieto F."/>
            <person name="Tarbox B."/>
            <person name="Butela K.A."/>
            <person name="Garlena R.A."/>
            <person name="Russell D.A."/>
            <person name="Jacobs-Sera D."/>
            <person name="Hatfull G.F."/>
        </authorList>
    </citation>
    <scope>NUCLEOTIDE SEQUENCE [LARGE SCALE GENOMIC DNA]</scope>
</reference>
<protein>
    <submittedName>
        <fullName evidence="1">DNA binding protein</fullName>
    </submittedName>
</protein>